<dbReference type="RefSeq" id="WP_189888352.1">
    <property type="nucleotide sequence ID" value="NZ_BMVN01000014.1"/>
</dbReference>
<comment type="similarity">
    <text evidence="1 3">Belongs to the short-chain dehydrogenases/reductases (SDR) family.</text>
</comment>
<evidence type="ECO:0000259" key="4">
    <source>
        <dbReference type="SMART" id="SM00822"/>
    </source>
</evidence>
<dbReference type="Proteomes" id="UP000653644">
    <property type="component" value="Unassembled WGS sequence"/>
</dbReference>
<dbReference type="EMBL" id="BMVN01000014">
    <property type="protein sequence ID" value="GHA33692.1"/>
    <property type="molecule type" value="Genomic_DNA"/>
</dbReference>
<name>A0ABQ3CP70_9ACTN</name>
<dbReference type="PRINTS" id="PR00080">
    <property type="entry name" value="SDRFAMILY"/>
</dbReference>
<comment type="caution">
    <text evidence="5">The sequence shown here is derived from an EMBL/GenBank/DDBJ whole genome shotgun (WGS) entry which is preliminary data.</text>
</comment>
<accession>A0ABQ3CP70</accession>
<proteinExistence type="inferred from homology"/>
<sequence length="291" mass="31263">MSVALITGCSSGIGLHTALAFARQGVTVYASMRDTGRADELRSAARAENLSLHTLALDVSDQASVSAAVETVEKHHGAVDVLVNNAGVFQTGPVETVPMELAQEVMDTNFWGLLRTVRAVLPGMRDRGSGVVVNVGSMAGRLPGTPYGGFYAASKHAMSVLTESLAFETAPLGIRVVCVEPGYTRTEIINKHWQETIDPHSPYATDQEWNERFLRAVCQDDLLTSPADVADVVVRAALDPLSPVHVLAGESSERNVAIGRKCETFEDWRQTALTVMESVAGPRPLPRERAA</sequence>
<dbReference type="Gene3D" id="3.40.50.720">
    <property type="entry name" value="NAD(P)-binding Rossmann-like Domain"/>
    <property type="match status" value="1"/>
</dbReference>
<dbReference type="PRINTS" id="PR00081">
    <property type="entry name" value="GDHRDH"/>
</dbReference>
<dbReference type="CDD" id="cd05374">
    <property type="entry name" value="17beta-HSD-like_SDR_c"/>
    <property type="match status" value="1"/>
</dbReference>
<keyword evidence="6" id="KW-1185">Reference proteome</keyword>
<evidence type="ECO:0000313" key="5">
    <source>
        <dbReference type="EMBL" id="GHA33692.1"/>
    </source>
</evidence>
<protein>
    <recommendedName>
        <fullName evidence="4">Ketoreductase domain-containing protein</fullName>
    </recommendedName>
</protein>
<evidence type="ECO:0000256" key="2">
    <source>
        <dbReference type="ARBA" id="ARBA00023002"/>
    </source>
</evidence>
<evidence type="ECO:0000313" key="6">
    <source>
        <dbReference type="Proteomes" id="UP000653644"/>
    </source>
</evidence>
<evidence type="ECO:0000256" key="1">
    <source>
        <dbReference type="ARBA" id="ARBA00006484"/>
    </source>
</evidence>
<dbReference type="SMART" id="SM00822">
    <property type="entry name" value="PKS_KR"/>
    <property type="match status" value="1"/>
</dbReference>
<dbReference type="Pfam" id="PF00106">
    <property type="entry name" value="adh_short"/>
    <property type="match status" value="1"/>
</dbReference>
<dbReference type="InterPro" id="IPR002347">
    <property type="entry name" value="SDR_fam"/>
</dbReference>
<dbReference type="InterPro" id="IPR036291">
    <property type="entry name" value="NAD(P)-bd_dom_sf"/>
</dbReference>
<keyword evidence="2" id="KW-0560">Oxidoreductase</keyword>
<dbReference type="SUPFAM" id="SSF51735">
    <property type="entry name" value="NAD(P)-binding Rossmann-fold domains"/>
    <property type="match status" value="1"/>
</dbReference>
<dbReference type="InterPro" id="IPR057326">
    <property type="entry name" value="KR_dom"/>
</dbReference>
<reference evidence="6" key="1">
    <citation type="journal article" date="2019" name="Int. J. Syst. Evol. Microbiol.">
        <title>The Global Catalogue of Microorganisms (GCM) 10K type strain sequencing project: providing services to taxonomists for standard genome sequencing and annotation.</title>
        <authorList>
            <consortium name="The Broad Institute Genomics Platform"/>
            <consortium name="The Broad Institute Genome Sequencing Center for Infectious Disease"/>
            <person name="Wu L."/>
            <person name="Ma J."/>
        </authorList>
    </citation>
    <scope>NUCLEOTIDE SEQUENCE [LARGE SCALE GENOMIC DNA]</scope>
    <source>
        <strain evidence="6">JCM 4733</strain>
    </source>
</reference>
<feature type="domain" description="Ketoreductase" evidence="4">
    <location>
        <begin position="2"/>
        <end position="182"/>
    </location>
</feature>
<gene>
    <name evidence="5" type="ORF">GCM10010345_42790</name>
</gene>
<organism evidence="5 6">
    <name type="scientific">Streptomyces canarius</name>
    <dbReference type="NCBI Taxonomy" id="285453"/>
    <lineage>
        <taxon>Bacteria</taxon>
        <taxon>Bacillati</taxon>
        <taxon>Actinomycetota</taxon>
        <taxon>Actinomycetes</taxon>
        <taxon>Kitasatosporales</taxon>
        <taxon>Streptomycetaceae</taxon>
        <taxon>Streptomyces</taxon>
    </lineage>
</organism>
<dbReference type="PANTHER" id="PTHR43391:SF86">
    <property type="entry name" value="SHORT-CHAIN DEHYDROGENASE_REDUCTASE FAMILY PROTEIN"/>
    <property type="match status" value="1"/>
</dbReference>
<dbReference type="PANTHER" id="PTHR43391">
    <property type="entry name" value="RETINOL DEHYDROGENASE-RELATED"/>
    <property type="match status" value="1"/>
</dbReference>
<evidence type="ECO:0000256" key="3">
    <source>
        <dbReference type="RuleBase" id="RU000363"/>
    </source>
</evidence>